<sequence length="172" mass="19692">MLEMSKRHVSKMSMCMCDMFRVSGTHVPSQKRMSSTQKGKSVRMLRERLESGVLSLLERREKSILSVSGRREQVRREFSDSTPKGPARSGWKSPKMRPLKKLSPQQAFNECSLIYSVEREVTSDKLYLSLEALAPENSSSWVPSWFCPPPFVQSTANLSNCLNQMLVNKWVM</sequence>
<dbReference type="EMBL" id="JACASF010000017">
    <property type="protein sequence ID" value="KAF6425201.1"/>
    <property type="molecule type" value="Genomic_DNA"/>
</dbReference>
<accession>A0A7J8DQ08</accession>
<feature type="compositionally biased region" description="Basic and acidic residues" evidence="1">
    <location>
        <begin position="70"/>
        <end position="79"/>
    </location>
</feature>
<dbReference type="InParanoid" id="A0A7J8DQ08"/>
<reference evidence="2 3" key="1">
    <citation type="journal article" date="2020" name="Nature">
        <title>Six reference-quality genomes reveal evolution of bat adaptations.</title>
        <authorList>
            <person name="Jebb D."/>
            <person name="Huang Z."/>
            <person name="Pippel M."/>
            <person name="Hughes G.M."/>
            <person name="Lavrichenko K."/>
            <person name="Devanna P."/>
            <person name="Winkler S."/>
            <person name="Jermiin L.S."/>
            <person name="Skirmuntt E.C."/>
            <person name="Katzourakis A."/>
            <person name="Burkitt-Gray L."/>
            <person name="Ray D.A."/>
            <person name="Sullivan K.A.M."/>
            <person name="Roscito J.G."/>
            <person name="Kirilenko B.M."/>
            <person name="Davalos L.M."/>
            <person name="Corthals A.P."/>
            <person name="Power M.L."/>
            <person name="Jones G."/>
            <person name="Ransome R.D."/>
            <person name="Dechmann D.K.N."/>
            <person name="Locatelli A.G."/>
            <person name="Puechmaille S.J."/>
            <person name="Fedrigo O."/>
            <person name="Jarvis E.D."/>
            <person name="Hiller M."/>
            <person name="Vernes S.C."/>
            <person name="Myers E.W."/>
            <person name="Teeling E.C."/>
        </authorList>
    </citation>
    <scope>NUCLEOTIDE SEQUENCE [LARGE SCALE GENOMIC DNA]</scope>
    <source>
        <strain evidence="2">MMolMol1</strain>
        <tissue evidence="2">Muscle</tissue>
    </source>
</reference>
<dbReference type="AlphaFoldDB" id="A0A7J8DQ08"/>
<keyword evidence="3" id="KW-1185">Reference proteome</keyword>
<proteinExistence type="predicted"/>
<comment type="caution">
    <text evidence="2">The sequence shown here is derived from an EMBL/GenBank/DDBJ whole genome shotgun (WGS) entry which is preliminary data.</text>
</comment>
<evidence type="ECO:0000256" key="1">
    <source>
        <dbReference type="SAM" id="MobiDB-lite"/>
    </source>
</evidence>
<dbReference type="Proteomes" id="UP000550707">
    <property type="component" value="Unassembled WGS sequence"/>
</dbReference>
<name>A0A7J8DQ08_MOLMO</name>
<feature type="region of interest" description="Disordered" evidence="1">
    <location>
        <begin position="70"/>
        <end position="97"/>
    </location>
</feature>
<protein>
    <submittedName>
        <fullName evidence="2">Uncharacterized protein</fullName>
    </submittedName>
</protein>
<evidence type="ECO:0000313" key="2">
    <source>
        <dbReference type="EMBL" id="KAF6425201.1"/>
    </source>
</evidence>
<gene>
    <name evidence="2" type="ORF">HJG59_009249</name>
</gene>
<organism evidence="2 3">
    <name type="scientific">Molossus molossus</name>
    <name type="common">Pallas' mastiff bat</name>
    <name type="synonym">Vespertilio molossus</name>
    <dbReference type="NCBI Taxonomy" id="27622"/>
    <lineage>
        <taxon>Eukaryota</taxon>
        <taxon>Metazoa</taxon>
        <taxon>Chordata</taxon>
        <taxon>Craniata</taxon>
        <taxon>Vertebrata</taxon>
        <taxon>Euteleostomi</taxon>
        <taxon>Mammalia</taxon>
        <taxon>Eutheria</taxon>
        <taxon>Laurasiatheria</taxon>
        <taxon>Chiroptera</taxon>
        <taxon>Yangochiroptera</taxon>
        <taxon>Molossidae</taxon>
        <taxon>Molossus</taxon>
    </lineage>
</organism>
<evidence type="ECO:0000313" key="3">
    <source>
        <dbReference type="Proteomes" id="UP000550707"/>
    </source>
</evidence>